<feature type="region of interest" description="Disordered" evidence="6">
    <location>
        <begin position="207"/>
        <end position="250"/>
    </location>
</feature>
<dbReference type="WBParaSite" id="Csp11.Scaffold589.g5055.t1">
    <property type="protein sequence ID" value="Csp11.Scaffold589.g5055.t1"/>
    <property type="gene ID" value="Csp11.Scaffold589.g5055"/>
</dbReference>
<evidence type="ECO:0000313" key="9">
    <source>
        <dbReference type="WBParaSite" id="Csp11.Scaffold589.g5055.t1"/>
    </source>
</evidence>
<dbReference type="Gene3D" id="3.30.160.60">
    <property type="entry name" value="Classic Zinc Finger"/>
    <property type="match status" value="1"/>
</dbReference>
<organism evidence="8 9">
    <name type="scientific">Caenorhabditis tropicalis</name>
    <dbReference type="NCBI Taxonomy" id="1561998"/>
    <lineage>
        <taxon>Eukaryota</taxon>
        <taxon>Metazoa</taxon>
        <taxon>Ecdysozoa</taxon>
        <taxon>Nematoda</taxon>
        <taxon>Chromadorea</taxon>
        <taxon>Rhabditida</taxon>
        <taxon>Rhabditina</taxon>
        <taxon>Rhabditomorpha</taxon>
        <taxon>Rhabditoidea</taxon>
        <taxon>Rhabditidae</taxon>
        <taxon>Peloderinae</taxon>
        <taxon>Caenorhabditis</taxon>
    </lineage>
</organism>
<feature type="region of interest" description="Disordered" evidence="6">
    <location>
        <begin position="403"/>
        <end position="577"/>
    </location>
</feature>
<evidence type="ECO:0000256" key="5">
    <source>
        <dbReference type="PROSITE-ProRule" id="PRU00042"/>
    </source>
</evidence>
<feature type="region of interest" description="Disordered" evidence="6">
    <location>
        <begin position="273"/>
        <end position="292"/>
    </location>
</feature>
<feature type="compositionally biased region" description="Low complexity" evidence="6">
    <location>
        <begin position="207"/>
        <end position="223"/>
    </location>
</feature>
<keyword evidence="4" id="KW-0862">Zinc</keyword>
<protein>
    <submittedName>
        <fullName evidence="9">C2H2-type domain-containing protein</fullName>
    </submittedName>
</protein>
<feature type="domain" description="C2H2-type" evidence="7">
    <location>
        <begin position="153"/>
        <end position="178"/>
    </location>
</feature>
<dbReference type="SUPFAM" id="SSF57667">
    <property type="entry name" value="beta-beta-alpha zinc fingers"/>
    <property type="match status" value="1"/>
</dbReference>
<evidence type="ECO:0000256" key="6">
    <source>
        <dbReference type="SAM" id="MobiDB-lite"/>
    </source>
</evidence>
<evidence type="ECO:0000256" key="3">
    <source>
        <dbReference type="ARBA" id="ARBA00022771"/>
    </source>
</evidence>
<feature type="compositionally biased region" description="Low complexity" evidence="6">
    <location>
        <begin position="432"/>
        <end position="463"/>
    </location>
</feature>
<accession>A0A1I7TE62</accession>
<dbReference type="Proteomes" id="UP000095282">
    <property type="component" value="Unplaced"/>
</dbReference>
<dbReference type="AlphaFoldDB" id="A0A1I7TE62"/>
<dbReference type="SMART" id="SM00355">
    <property type="entry name" value="ZnF_C2H2"/>
    <property type="match status" value="3"/>
</dbReference>
<dbReference type="InterPro" id="IPR051580">
    <property type="entry name" value="ZnF-Chromatin_assoc"/>
</dbReference>
<reference evidence="9" key="1">
    <citation type="submission" date="2016-11" db="UniProtKB">
        <authorList>
            <consortium name="WormBaseParasite"/>
        </authorList>
    </citation>
    <scope>IDENTIFICATION</scope>
</reference>
<keyword evidence="1" id="KW-0479">Metal-binding</keyword>
<dbReference type="PROSITE" id="PS00028">
    <property type="entry name" value="ZINC_FINGER_C2H2_1"/>
    <property type="match status" value="3"/>
</dbReference>
<feature type="compositionally biased region" description="Low complexity" evidence="6">
    <location>
        <begin position="403"/>
        <end position="413"/>
    </location>
</feature>
<name>A0A1I7TE62_9PELO</name>
<dbReference type="STRING" id="1561998.A0A1I7TE62"/>
<dbReference type="PROSITE" id="PS50157">
    <property type="entry name" value="ZINC_FINGER_C2H2_2"/>
    <property type="match status" value="2"/>
</dbReference>
<keyword evidence="3 5" id="KW-0863">Zinc-finger</keyword>
<proteinExistence type="predicted"/>
<evidence type="ECO:0000256" key="2">
    <source>
        <dbReference type="ARBA" id="ARBA00022737"/>
    </source>
</evidence>
<dbReference type="Pfam" id="PF00096">
    <property type="entry name" value="zf-C2H2"/>
    <property type="match status" value="2"/>
</dbReference>
<evidence type="ECO:0000259" key="7">
    <source>
        <dbReference type="PROSITE" id="PS50157"/>
    </source>
</evidence>
<feature type="domain" description="C2H2-type" evidence="7">
    <location>
        <begin position="257"/>
        <end position="280"/>
    </location>
</feature>
<evidence type="ECO:0000313" key="8">
    <source>
        <dbReference type="Proteomes" id="UP000095282"/>
    </source>
</evidence>
<dbReference type="GO" id="GO:0008270">
    <property type="term" value="F:zinc ion binding"/>
    <property type="evidence" value="ECO:0007669"/>
    <property type="project" value="UniProtKB-KW"/>
</dbReference>
<evidence type="ECO:0000256" key="1">
    <source>
        <dbReference type="ARBA" id="ARBA00022723"/>
    </source>
</evidence>
<feature type="compositionally biased region" description="Polar residues" evidence="6">
    <location>
        <begin position="224"/>
        <end position="250"/>
    </location>
</feature>
<dbReference type="PANTHER" id="PTHR23057">
    <property type="entry name" value="JUXTAPOSED WITH ANOTHER ZINC FINGER PROTEIN 1"/>
    <property type="match status" value="1"/>
</dbReference>
<keyword evidence="2" id="KW-0677">Repeat</keyword>
<dbReference type="InterPro" id="IPR013087">
    <property type="entry name" value="Znf_C2H2_type"/>
</dbReference>
<feature type="compositionally biased region" description="Polar residues" evidence="6">
    <location>
        <begin position="543"/>
        <end position="557"/>
    </location>
</feature>
<dbReference type="PANTHER" id="PTHR23057:SF0">
    <property type="entry name" value="JUXTAPOSED WITH ANOTHER ZINC FINGER PROTEIN 1"/>
    <property type="match status" value="1"/>
</dbReference>
<feature type="compositionally biased region" description="Low complexity" evidence="6">
    <location>
        <begin position="315"/>
        <end position="330"/>
    </location>
</feature>
<evidence type="ECO:0000256" key="4">
    <source>
        <dbReference type="ARBA" id="ARBA00022833"/>
    </source>
</evidence>
<feature type="compositionally biased region" description="Low complexity" evidence="6">
    <location>
        <begin position="476"/>
        <end position="492"/>
    </location>
</feature>
<feature type="region of interest" description="Disordered" evidence="6">
    <location>
        <begin position="303"/>
        <end position="339"/>
    </location>
</feature>
<dbReference type="InterPro" id="IPR036236">
    <property type="entry name" value="Znf_C2H2_sf"/>
</dbReference>
<dbReference type="GO" id="GO:0005634">
    <property type="term" value="C:nucleus"/>
    <property type="evidence" value="ECO:0007669"/>
    <property type="project" value="TreeGrafter"/>
</dbReference>
<feature type="compositionally biased region" description="Low complexity" evidence="6">
    <location>
        <begin position="510"/>
        <end position="542"/>
    </location>
</feature>
<feature type="compositionally biased region" description="Polar residues" evidence="6">
    <location>
        <begin position="414"/>
        <end position="423"/>
    </location>
</feature>
<dbReference type="eggNOG" id="KOG4124">
    <property type="taxonomic scope" value="Eukaryota"/>
</dbReference>
<keyword evidence="8" id="KW-1185">Reference proteome</keyword>
<feature type="compositionally biased region" description="Polar residues" evidence="6">
    <location>
        <begin position="303"/>
        <end position="314"/>
    </location>
</feature>
<sequence>MANCLMQLNQCSFPNCSLHFANQYDLTAHIEYTHIPVIEEEVKRKKQIANANSNGEPPTQPAAMNLPLSYYSRVFRTAYRPNPIKPEPLKVSFNHYRKRSQKDKQTQPNQMASRILRDMMARQGRHISIEEAEKRLRDIDFEECGPENNEVRYRCAIVDCNKRYKSMFALRVHMKIVHNVLVSEDAKSLTNYPSEDIKPNLAALQQSMQAQMSSMPVDSSVSSGHPTTVPSNGSNTPHTQGSPAQSFGNPATNATSFKCSYCSKRYKTSSGLSNHMMSSHQKISDIPDSPSPQVVEQLISQVRMQSQQEQNSEKLTSQRTLSSSQSSSQTIGNASVHGRSFSVTTAQQPLRYTQQHYQVNLDNQPSTGQVLQMQMQHQKRMKQIQEQQAQAMAAAQLNPQQQISMQQGQYSSSNIGQMGQGSVHSVPAPISQHQQQHQQHQHHQQQQQQQHHHQQQQQQYQQQSNPYPQPIHQMAQQSPHPYQQYQQHQQSPQFPPFQQPSSQNHQANGQAQSSPVPLSQSLPPLSTVAQQQRQSVQQISSSNNGPMQFSPSNSSGFSVMASPSSNQLPPQPPPYNS</sequence>